<feature type="compositionally biased region" description="Basic and acidic residues" evidence="4">
    <location>
        <begin position="306"/>
        <end position="333"/>
    </location>
</feature>
<dbReference type="InterPro" id="IPR015943">
    <property type="entry name" value="WD40/YVTN_repeat-like_dom_sf"/>
</dbReference>
<proteinExistence type="predicted"/>
<dbReference type="PANTHER" id="PTHR44156">
    <property type="entry name" value="SUPERNUMERARY LIMBS, ISOFORM B-RELATED"/>
    <property type="match status" value="1"/>
</dbReference>
<dbReference type="InterPro" id="IPR036322">
    <property type="entry name" value="WD40_repeat_dom_sf"/>
</dbReference>
<evidence type="ECO:0000256" key="2">
    <source>
        <dbReference type="ARBA" id="ARBA00022737"/>
    </source>
</evidence>
<evidence type="ECO:0000256" key="3">
    <source>
        <dbReference type="PROSITE-ProRule" id="PRU00221"/>
    </source>
</evidence>
<feature type="region of interest" description="Disordered" evidence="4">
    <location>
        <begin position="303"/>
        <end position="395"/>
    </location>
</feature>
<feature type="compositionally biased region" description="Basic and acidic residues" evidence="4">
    <location>
        <begin position="341"/>
        <end position="358"/>
    </location>
</feature>
<dbReference type="InterPro" id="IPR001680">
    <property type="entry name" value="WD40_rpt"/>
</dbReference>
<keyword evidence="1 3" id="KW-0853">WD repeat</keyword>
<reference evidence="6" key="1">
    <citation type="submission" date="2022-11" db="UniProtKB">
        <authorList>
            <consortium name="WormBaseParasite"/>
        </authorList>
    </citation>
    <scope>IDENTIFICATION</scope>
</reference>
<dbReference type="SMART" id="SM00320">
    <property type="entry name" value="WD40"/>
    <property type="match status" value="3"/>
</dbReference>
<dbReference type="PROSITE" id="PS50082">
    <property type="entry name" value="WD_REPEATS_2"/>
    <property type="match status" value="1"/>
</dbReference>
<sequence>MAGHASPCKPCPCKPLLAITNIKVKRMQNASSKIKKIRRYGKTFSTPVTSISCHPTKFDVIALGYMDGLVRCCVFDVTKKKLQSVWSSRFKRSIRALEFSEDVISFIANRAACVYDVETGKRLRCIRKAHDDKPTKICVLPNADVVTGAENGEIRMWDFRKDEPIVATLKDQDDIVNAFGIYKNSVLAASGDCTVATYDYRQRRLRLRSEKMHSELLSIAVGDKFTYVGAADGHIEIFNSGEYGNILERLETPFPMGIDSMIMLRPQLLLTGSSMGDEMRFFHLSPNKQRRMTLSSLASVATHRLSGSDHFRTDRKDTHAEGTRCPRIKEKKQSNSNNESTIHDFYKDLLQDDKTKSDESEEIDEEEDDDEEVTGSEQGNTSEEDQEGEEESEGE</sequence>
<name>A0A915CTM7_9BILA</name>
<dbReference type="Gene3D" id="2.130.10.10">
    <property type="entry name" value="YVTN repeat-like/Quinoprotein amine dehydrogenase"/>
    <property type="match status" value="1"/>
</dbReference>
<dbReference type="WBParaSite" id="jg12012">
    <property type="protein sequence ID" value="jg12012"/>
    <property type="gene ID" value="jg12012"/>
</dbReference>
<evidence type="ECO:0000256" key="4">
    <source>
        <dbReference type="SAM" id="MobiDB-lite"/>
    </source>
</evidence>
<dbReference type="InterPro" id="IPR053299">
    <property type="entry name" value="ASTRA_WD_repeat"/>
</dbReference>
<feature type="compositionally biased region" description="Acidic residues" evidence="4">
    <location>
        <begin position="359"/>
        <end position="374"/>
    </location>
</feature>
<feature type="repeat" description="WD" evidence="3">
    <location>
        <begin position="145"/>
        <end position="167"/>
    </location>
</feature>
<evidence type="ECO:0000313" key="6">
    <source>
        <dbReference type="WBParaSite" id="jg12012"/>
    </source>
</evidence>
<protein>
    <submittedName>
        <fullName evidence="6">Uncharacterized protein</fullName>
    </submittedName>
</protein>
<dbReference type="SUPFAM" id="SSF50978">
    <property type="entry name" value="WD40 repeat-like"/>
    <property type="match status" value="1"/>
</dbReference>
<dbReference type="AlphaFoldDB" id="A0A915CTM7"/>
<evidence type="ECO:0000256" key="1">
    <source>
        <dbReference type="ARBA" id="ARBA00022574"/>
    </source>
</evidence>
<dbReference type="Proteomes" id="UP000887574">
    <property type="component" value="Unplaced"/>
</dbReference>
<keyword evidence="2" id="KW-0677">Repeat</keyword>
<keyword evidence="5" id="KW-1185">Reference proteome</keyword>
<organism evidence="5 6">
    <name type="scientific">Ditylenchus dipsaci</name>
    <dbReference type="NCBI Taxonomy" id="166011"/>
    <lineage>
        <taxon>Eukaryota</taxon>
        <taxon>Metazoa</taxon>
        <taxon>Ecdysozoa</taxon>
        <taxon>Nematoda</taxon>
        <taxon>Chromadorea</taxon>
        <taxon>Rhabditida</taxon>
        <taxon>Tylenchina</taxon>
        <taxon>Tylenchomorpha</taxon>
        <taxon>Sphaerularioidea</taxon>
        <taxon>Anguinidae</taxon>
        <taxon>Anguininae</taxon>
        <taxon>Ditylenchus</taxon>
    </lineage>
</organism>
<feature type="compositionally biased region" description="Acidic residues" evidence="4">
    <location>
        <begin position="382"/>
        <end position="395"/>
    </location>
</feature>
<accession>A0A915CTM7</accession>
<dbReference type="PROSITE" id="PS00678">
    <property type="entry name" value="WD_REPEATS_1"/>
    <property type="match status" value="1"/>
</dbReference>
<evidence type="ECO:0000313" key="5">
    <source>
        <dbReference type="Proteomes" id="UP000887574"/>
    </source>
</evidence>
<dbReference type="InterPro" id="IPR019775">
    <property type="entry name" value="WD40_repeat_CS"/>
</dbReference>